<keyword evidence="1" id="KW-0103">Bromodomain</keyword>
<evidence type="ECO:0000313" key="2">
    <source>
        <dbReference type="EMBL" id="RLV61907.1"/>
    </source>
</evidence>
<dbReference type="Proteomes" id="UP000276834">
    <property type="component" value="Unassembled WGS sequence"/>
</dbReference>
<dbReference type="OrthoDB" id="1870062at2759"/>
<reference evidence="2 3" key="1">
    <citation type="journal article" date="2018" name="Proc. R. Soc. B">
        <title>A non-coding region near Follistatin controls head colour polymorphism in the Gouldian finch.</title>
        <authorList>
            <person name="Toomey M.B."/>
            <person name="Marques C.I."/>
            <person name="Andrade P."/>
            <person name="Araujo P.M."/>
            <person name="Sabatino S."/>
            <person name="Gazda M.A."/>
            <person name="Afonso S."/>
            <person name="Lopes R.J."/>
            <person name="Corbo J.C."/>
            <person name="Carneiro M."/>
        </authorList>
    </citation>
    <scope>NUCLEOTIDE SEQUENCE [LARGE SCALE GENOMIC DNA]</scope>
    <source>
        <strain evidence="2">Red01</strain>
        <tissue evidence="2">Muscle</tissue>
    </source>
</reference>
<comment type="caution">
    <text evidence="2">The sequence shown here is derived from an EMBL/GenBank/DDBJ whole genome shotgun (WGS) entry which is preliminary data.</text>
</comment>
<gene>
    <name evidence="2" type="ORF">DV515_00019893</name>
</gene>
<protein>
    <submittedName>
        <fullName evidence="2">Uncharacterized protein</fullName>
    </submittedName>
</protein>
<evidence type="ECO:0000256" key="1">
    <source>
        <dbReference type="ARBA" id="ARBA00023117"/>
    </source>
</evidence>
<dbReference type="EMBL" id="QUSF01014549">
    <property type="protein sequence ID" value="RLV61907.1"/>
    <property type="molecule type" value="Genomic_DNA"/>
</dbReference>
<keyword evidence="3" id="KW-1185">Reference proteome</keyword>
<dbReference type="Gene3D" id="1.20.920.10">
    <property type="entry name" value="Bromodomain-like"/>
    <property type="match status" value="1"/>
</dbReference>
<dbReference type="InterPro" id="IPR036427">
    <property type="entry name" value="Bromodomain-like_sf"/>
</dbReference>
<dbReference type="AlphaFoldDB" id="A0A3L8Q3B0"/>
<sequence length="85" mass="10011">MDLTLMRARLQEKLSPHYRSPEEFARDGWRLLRQFHRLTEDKADVQSILELQRFLESRLSAVFGDQKFSRLLLDPEEALEVPPGS</sequence>
<proteinExistence type="predicted"/>
<organism evidence="2 3">
    <name type="scientific">Chloebia gouldiae</name>
    <name type="common">Gouldian finch</name>
    <name type="synonym">Erythrura gouldiae</name>
    <dbReference type="NCBI Taxonomy" id="44316"/>
    <lineage>
        <taxon>Eukaryota</taxon>
        <taxon>Metazoa</taxon>
        <taxon>Chordata</taxon>
        <taxon>Craniata</taxon>
        <taxon>Vertebrata</taxon>
        <taxon>Euteleostomi</taxon>
        <taxon>Archelosauria</taxon>
        <taxon>Archosauria</taxon>
        <taxon>Dinosauria</taxon>
        <taxon>Saurischia</taxon>
        <taxon>Theropoda</taxon>
        <taxon>Coelurosauria</taxon>
        <taxon>Aves</taxon>
        <taxon>Neognathae</taxon>
        <taxon>Neoaves</taxon>
        <taxon>Telluraves</taxon>
        <taxon>Australaves</taxon>
        <taxon>Passeriformes</taxon>
        <taxon>Passeroidea</taxon>
        <taxon>Passeridae</taxon>
        <taxon>Chloebia</taxon>
    </lineage>
</organism>
<accession>A0A3L8Q3B0</accession>
<name>A0A3L8Q3B0_CHLGU</name>
<evidence type="ECO:0000313" key="3">
    <source>
        <dbReference type="Proteomes" id="UP000276834"/>
    </source>
</evidence>